<evidence type="ECO:0000313" key="1">
    <source>
        <dbReference type="EMBL" id="KAH3792171.1"/>
    </source>
</evidence>
<keyword evidence="2" id="KW-1185">Reference proteome</keyword>
<sequence>MRSTPVWTLWQITRKRQGGEEEDEIGHRGLFLEPFIQIDREMTTLNSLTKTNEPNASV</sequence>
<comment type="caution">
    <text evidence="1">The sequence shown here is derived from an EMBL/GenBank/DDBJ whole genome shotgun (WGS) entry which is preliminary data.</text>
</comment>
<evidence type="ECO:0000313" key="2">
    <source>
        <dbReference type="Proteomes" id="UP000828390"/>
    </source>
</evidence>
<dbReference type="Proteomes" id="UP000828390">
    <property type="component" value="Unassembled WGS sequence"/>
</dbReference>
<gene>
    <name evidence="1" type="ORF">DPMN_145662</name>
</gene>
<accession>A0A9D4IXQ9</accession>
<reference evidence="1" key="2">
    <citation type="submission" date="2020-11" db="EMBL/GenBank/DDBJ databases">
        <authorList>
            <person name="McCartney M.A."/>
            <person name="Auch B."/>
            <person name="Kono T."/>
            <person name="Mallez S."/>
            <person name="Becker A."/>
            <person name="Gohl D.M."/>
            <person name="Silverstein K.A.T."/>
            <person name="Koren S."/>
            <person name="Bechman K.B."/>
            <person name="Herman A."/>
            <person name="Abrahante J.E."/>
            <person name="Garbe J."/>
        </authorList>
    </citation>
    <scope>NUCLEOTIDE SEQUENCE</scope>
    <source>
        <strain evidence="1">Duluth1</strain>
        <tissue evidence="1">Whole animal</tissue>
    </source>
</reference>
<proteinExistence type="predicted"/>
<protein>
    <submittedName>
        <fullName evidence="1">Uncharacterized protein</fullName>
    </submittedName>
</protein>
<dbReference type="EMBL" id="JAIWYP010000007">
    <property type="protein sequence ID" value="KAH3792171.1"/>
    <property type="molecule type" value="Genomic_DNA"/>
</dbReference>
<name>A0A9D4IXQ9_DREPO</name>
<organism evidence="1 2">
    <name type="scientific">Dreissena polymorpha</name>
    <name type="common">Zebra mussel</name>
    <name type="synonym">Mytilus polymorpha</name>
    <dbReference type="NCBI Taxonomy" id="45954"/>
    <lineage>
        <taxon>Eukaryota</taxon>
        <taxon>Metazoa</taxon>
        <taxon>Spiralia</taxon>
        <taxon>Lophotrochozoa</taxon>
        <taxon>Mollusca</taxon>
        <taxon>Bivalvia</taxon>
        <taxon>Autobranchia</taxon>
        <taxon>Heteroconchia</taxon>
        <taxon>Euheterodonta</taxon>
        <taxon>Imparidentia</taxon>
        <taxon>Neoheterodontei</taxon>
        <taxon>Myida</taxon>
        <taxon>Dreissenoidea</taxon>
        <taxon>Dreissenidae</taxon>
        <taxon>Dreissena</taxon>
    </lineage>
</organism>
<dbReference type="AlphaFoldDB" id="A0A9D4IXQ9"/>
<reference evidence="1" key="1">
    <citation type="journal article" date="2019" name="bioRxiv">
        <title>The Genome of the Zebra Mussel, Dreissena polymorpha: A Resource for Invasive Species Research.</title>
        <authorList>
            <person name="McCartney M.A."/>
            <person name="Auch B."/>
            <person name="Kono T."/>
            <person name="Mallez S."/>
            <person name="Zhang Y."/>
            <person name="Obille A."/>
            <person name="Becker A."/>
            <person name="Abrahante J.E."/>
            <person name="Garbe J."/>
            <person name="Badalamenti J.P."/>
            <person name="Herman A."/>
            <person name="Mangelson H."/>
            <person name="Liachko I."/>
            <person name="Sullivan S."/>
            <person name="Sone E.D."/>
            <person name="Koren S."/>
            <person name="Silverstein K.A.T."/>
            <person name="Beckman K.B."/>
            <person name="Gohl D.M."/>
        </authorList>
    </citation>
    <scope>NUCLEOTIDE SEQUENCE</scope>
    <source>
        <strain evidence="1">Duluth1</strain>
        <tissue evidence="1">Whole animal</tissue>
    </source>
</reference>